<evidence type="ECO:0000313" key="2">
    <source>
        <dbReference type="EMBL" id="AKL96843.1"/>
    </source>
</evidence>
<accession>A0A0G3WEP0</accession>
<evidence type="ECO:0000256" key="1">
    <source>
        <dbReference type="SAM" id="Coils"/>
    </source>
</evidence>
<name>A0A0G3WEP0_9CLOT</name>
<feature type="coiled-coil region" evidence="1">
    <location>
        <begin position="5"/>
        <end position="35"/>
    </location>
</feature>
<dbReference type="KEGG" id="cace:CACET_c34000"/>
<organism evidence="2 3">
    <name type="scientific">Clostridium aceticum</name>
    <dbReference type="NCBI Taxonomy" id="84022"/>
    <lineage>
        <taxon>Bacteria</taxon>
        <taxon>Bacillati</taxon>
        <taxon>Bacillota</taxon>
        <taxon>Clostridia</taxon>
        <taxon>Eubacteriales</taxon>
        <taxon>Clostridiaceae</taxon>
        <taxon>Clostridium</taxon>
    </lineage>
</organism>
<protein>
    <submittedName>
        <fullName evidence="2">Uncharacterized protein</fullName>
    </submittedName>
</protein>
<dbReference type="Proteomes" id="UP000035704">
    <property type="component" value="Chromosome"/>
</dbReference>
<gene>
    <name evidence="2" type="ORF">CACET_c34000</name>
</gene>
<reference evidence="2 3" key="1">
    <citation type="submission" date="2014-10" db="EMBL/GenBank/DDBJ databases">
        <title>Genome sequence of Clostridium aceticum DSM 1496.</title>
        <authorList>
            <person name="Poehlein A."/>
            <person name="Schiel-Bengelsdorf B."/>
            <person name="Gottschalk G."/>
            <person name="Duerre P."/>
            <person name="Daniel R."/>
        </authorList>
    </citation>
    <scope>NUCLEOTIDE SEQUENCE [LARGE SCALE GENOMIC DNA]</scope>
    <source>
        <strain evidence="2 3">DSM 1496</strain>
    </source>
</reference>
<dbReference type="EMBL" id="CP009687">
    <property type="protein sequence ID" value="AKL96843.1"/>
    <property type="molecule type" value="Genomic_DNA"/>
</dbReference>
<sequence length="45" mass="5318">MEIWKANLIESIKKIENAKDDARLSEDKYNELTEVVVRIQNIIED</sequence>
<keyword evidence="1" id="KW-0175">Coiled coil</keyword>
<dbReference type="OrthoDB" id="9871716at2"/>
<keyword evidence="3" id="KW-1185">Reference proteome</keyword>
<dbReference type="AlphaFoldDB" id="A0A0G3WEP0"/>
<dbReference type="PATRIC" id="fig|84022.6.peg.3478"/>
<dbReference type="RefSeq" id="WP_158386121.1">
    <property type="nucleotide sequence ID" value="NZ_CP009687.1"/>
</dbReference>
<proteinExistence type="predicted"/>
<evidence type="ECO:0000313" key="3">
    <source>
        <dbReference type="Proteomes" id="UP000035704"/>
    </source>
</evidence>